<dbReference type="InterPro" id="IPR025110">
    <property type="entry name" value="AMP-bd_C"/>
</dbReference>
<dbReference type="GeneID" id="118418550"/>
<protein>
    <submittedName>
        <fullName evidence="3">Medium-chain acyl-CoA ligase ACSF2, mitochondrial-like</fullName>
    </submittedName>
</protein>
<evidence type="ECO:0000313" key="3">
    <source>
        <dbReference type="RefSeq" id="XP_035680438.1"/>
    </source>
</evidence>
<evidence type="ECO:0000313" key="2">
    <source>
        <dbReference type="Proteomes" id="UP000001554"/>
    </source>
</evidence>
<dbReference type="KEGG" id="bfo:118418550"/>
<proteinExistence type="predicted"/>
<accession>A0A9J7LF35</accession>
<reference evidence="2" key="1">
    <citation type="journal article" date="2020" name="Nat. Ecol. Evol.">
        <title>Deeply conserved synteny resolves early events in vertebrate evolution.</title>
        <authorList>
            <person name="Simakov O."/>
            <person name="Marletaz F."/>
            <person name="Yue J.X."/>
            <person name="O'Connell B."/>
            <person name="Jenkins J."/>
            <person name="Brandt A."/>
            <person name="Calef R."/>
            <person name="Tung C.H."/>
            <person name="Huang T.K."/>
            <person name="Schmutz J."/>
            <person name="Satoh N."/>
            <person name="Yu J.K."/>
            <person name="Putnam N.H."/>
            <person name="Green R.E."/>
            <person name="Rokhsar D.S."/>
        </authorList>
    </citation>
    <scope>NUCLEOTIDE SEQUENCE [LARGE SCALE GENOMIC DNA]</scope>
    <source>
        <strain evidence="2">S238N-H82</strain>
    </source>
</reference>
<keyword evidence="2" id="KW-1185">Reference proteome</keyword>
<dbReference type="Gene3D" id="3.30.300.30">
    <property type="match status" value="1"/>
</dbReference>
<dbReference type="OrthoDB" id="10253869at2759"/>
<dbReference type="PANTHER" id="PTHR42814:SF3">
    <property type="entry name" value="BETA-N-ACETYLHEXOSAMINIDASE"/>
    <property type="match status" value="1"/>
</dbReference>
<sequence>MLTITGRIKDMIIKDVSNVPPSFVEQVLLQHPKVLDVKVVGVPDPAFVEEICACIILKHDQKLDVEEMKKFSTNNGLVGNLTPGYFVIMDSFPKTPTGRKIDRKQIRAIAMERLGLKENAE</sequence>
<dbReference type="RefSeq" id="XP_035680438.1">
    <property type="nucleotide sequence ID" value="XM_035824545.1"/>
</dbReference>
<dbReference type="Proteomes" id="UP000001554">
    <property type="component" value="Chromosome 6"/>
</dbReference>
<organism evidence="2 3">
    <name type="scientific">Branchiostoma floridae</name>
    <name type="common">Florida lancelet</name>
    <name type="synonym">Amphioxus</name>
    <dbReference type="NCBI Taxonomy" id="7739"/>
    <lineage>
        <taxon>Eukaryota</taxon>
        <taxon>Metazoa</taxon>
        <taxon>Chordata</taxon>
        <taxon>Cephalochordata</taxon>
        <taxon>Leptocardii</taxon>
        <taxon>Amphioxiformes</taxon>
        <taxon>Branchiostomatidae</taxon>
        <taxon>Branchiostoma</taxon>
    </lineage>
</organism>
<dbReference type="OMA" id="PGYFVIM"/>
<dbReference type="Pfam" id="PF13193">
    <property type="entry name" value="AMP-binding_C"/>
    <property type="match status" value="1"/>
</dbReference>
<dbReference type="SUPFAM" id="SSF56801">
    <property type="entry name" value="Acetyl-CoA synthetase-like"/>
    <property type="match status" value="1"/>
</dbReference>
<dbReference type="AlphaFoldDB" id="A0A9J7LF35"/>
<evidence type="ECO:0000259" key="1">
    <source>
        <dbReference type="Pfam" id="PF13193"/>
    </source>
</evidence>
<name>A0A9J7LF35_BRAFL</name>
<dbReference type="PANTHER" id="PTHR42814">
    <property type="entry name" value="AMP-BINDING DOMAIN-CONTAINING PROTEIN"/>
    <property type="match status" value="1"/>
</dbReference>
<dbReference type="InterPro" id="IPR045851">
    <property type="entry name" value="AMP-bd_C_sf"/>
</dbReference>
<gene>
    <name evidence="3" type="primary">LOC118418550</name>
</gene>
<reference evidence="3" key="2">
    <citation type="submission" date="2025-08" db="UniProtKB">
        <authorList>
            <consortium name="RefSeq"/>
        </authorList>
    </citation>
    <scope>IDENTIFICATION</scope>
    <source>
        <strain evidence="3">S238N-H82</strain>
        <tissue evidence="3">Testes</tissue>
    </source>
</reference>
<feature type="domain" description="AMP-binding enzyme C-terminal" evidence="1">
    <location>
        <begin position="24"/>
        <end position="98"/>
    </location>
</feature>